<feature type="region of interest" description="Disordered" evidence="1">
    <location>
        <begin position="733"/>
        <end position="762"/>
    </location>
</feature>
<feature type="compositionally biased region" description="Polar residues" evidence="1">
    <location>
        <begin position="50"/>
        <end position="63"/>
    </location>
</feature>
<feature type="compositionally biased region" description="Low complexity" evidence="1">
    <location>
        <begin position="196"/>
        <end position="212"/>
    </location>
</feature>
<gene>
    <name evidence="2" type="ORF">PV07_11734</name>
</gene>
<feature type="region of interest" description="Disordered" evidence="1">
    <location>
        <begin position="264"/>
        <end position="328"/>
    </location>
</feature>
<evidence type="ECO:0000256" key="1">
    <source>
        <dbReference type="SAM" id="MobiDB-lite"/>
    </source>
</evidence>
<feature type="compositionally biased region" description="Basic residues" evidence="1">
    <location>
        <begin position="186"/>
        <end position="195"/>
    </location>
</feature>
<dbReference type="HOGENOM" id="CLU_263424_0_0_1"/>
<feature type="compositionally biased region" description="Polar residues" evidence="1">
    <location>
        <begin position="1002"/>
        <end position="1014"/>
    </location>
</feature>
<reference evidence="2 3" key="1">
    <citation type="submission" date="2015-01" db="EMBL/GenBank/DDBJ databases">
        <title>The Genome Sequence of Cladophialophora immunda CBS83496.</title>
        <authorList>
            <consortium name="The Broad Institute Genomics Platform"/>
            <person name="Cuomo C."/>
            <person name="de Hoog S."/>
            <person name="Gorbushina A."/>
            <person name="Stielow B."/>
            <person name="Teixiera M."/>
            <person name="Abouelleil A."/>
            <person name="Chapman S.B."/>
            <person name="Priest M."/>
            <person name="Young S.K."/>
            <person name="Wortman J."/>
            <person name="Nusbaum C."/>
            <person name="Birren B."/>
        </authorList>
    </citation>
    <scope>NUCLEOTIDE SEQUENCE [LARGE SCALE GENOMIC DNA]</scope>
    <source>
        <strain evidence="2 3">CBS 83496</strain>
    </source>
</reference>
<feature type="region of interest" description="Disordered" evidence="1">
    <location>
        <begin position="670"/>
        <end position="689"/>
    </location>
</feature>
<evidence type="ECO:0000313" key="3">
    <source>
        <dbReference type="Proteomes" id="UP000054466"/>
    </source>
</evidence>
<feature type="compositionally biased region" description="Polar residues" evidence="1">
    <location>
        <begin position="600"/>
        <end position="619"/>
    </location>
</feature>
<dbReference type="GeneID" id="27350928"/>
<feature type="region of interest" description="Disordered" evidence="1">
    <location>
        <begin position="921"/>
        <end position="943"/>
    </location>
</feature>
<feature type="region of interest" description="Disordered" evidence="1">
    <location>
        <begin position="897"/>
        <end position="916"/>
    </location>
</feature>
<dbReference type="RefSeq" id="XP_016243760.1">
    <property type="nucleotide sequence ID" value="XM_016399198.1"/>
</dbReference>
<feature type="region of interest" description="Disordered" evidence="1">
    <location>
        <begin position="1"/>
        <end position="248"/>
    </location>
</feature>
<feature type="region of interest" description="Disordered" evidence="1">
    <location>
        <begin position="968"/>
        <end position="1119"/>
    </location>
</feature>
<feature type="region of interest" description="Disordered" evidence="1">
    <location>
        <begin position="421"/>
        <end position="486"/>
    </location>
</feature>
<protein>
    <submittedName>
        <fullName evidence="2">Uncharacterized protein</fullName>
    </submittedName>
</protein>
<feature type="compositionally biased region" description="Basic and acidic residues" evidence="1">
    <location>
        <begin position="319"/>
        <end position="328"/>
    </location>
</feature>
<accession>A0A0D2CJ42</accession>
<name>A0A0D2CJ42_9EURO</name>
<feature type="compositionally biased region" description="Polar residues" evidence="1">
    <location>
        <begin position="1"/>
        <end position="15"/>
    </location>
</feature>
<feature type="compositionally biased region" description="Low complexity" evidence="1">
    <location>
        <begin position="307"/>
        <end position="317"/>
    </location>
</feature>
<dbReference type="EMBL" id="KN847046">
    <property type="protein sequence ID" value="KIW23544.1"/>
    <property type="molecule type" value="Genomic_DNA"/>
</dbReference>
<feature type="region of interest" description="Disordered" evidence="1">
    <location>
        <begin position="502"/>
        <end position="526"/>
    </location>
</feature>
<proteinExistence type="predicted"/>
<organism evidence="2 3">
    <name type="scientific">Cladophialophora immunda</name>
    <dbReference type="NCBI Taxonomy" id="569365"/>
    <lineage>
        <taxon>Eukaryota</taxon>
        <taxon>Fungi</taxon>
        <taxon>Dikarya</taxon>
        <taxon>Ascomycota</taxon>
        <taxon>Pezizomycotina</taxon>
        <taxon>Eurotiomycetes</taxon>
        <taxon>Chaetothyriomycetidae</taxon>
        <taxon>Chaetothyriales</taxon>
        <taxon>Herpotrichiellaceae</taxon>
        <taxon>Cladophialophora</taxon>
    </lineage>
</organism>
<sequence length="1280" mass="140319">MSRSPSVTSFGNGDLSSPDPLASSVNDEPSRGRIAFGARQPALKRHSIASIKTTGRTARTSTFGCEAVPSSPFRAVSEQNLSPWKIRVTVEAEPEDAADMEGNAPLNKARTRTTQRSLHHEPPEAGQPKGSRGGNSHSNSTKNKRSGTPDVGRRTSGRSRRQSVTDLDIIPLGDDSEGDDWLRQNRSPRKRRNSRKSVSAAVTSKASPTKSSRSNTGPSTFEVRPDTDVEDNGGALEQENVVADSQSPELRRIDLNQVSVRPRALSTKSNLDNDYENEDSIVSERTRSTSMKQQVEVRKVSVNSALSYPTPSPTSSYHGDSDDVGKALDDNIAPARHEHETFDTILESEGFTMIDLDTLPSVRRSLSSPVDEGSNTSLHPPDMNDPKIQLSITKSGERAHGDLAPFSPSSMRQAVTYPVIKPDESEISSTVPSSPPASEKSQDLLKVPSSSAAVGRKVTPLPYSSPKLPSPPRPIVRRTPQHQHRASAGAVFAGIALQEVVSPDRSSERALAGKQDSSSNHRGQEEDGALFVGFDCGTQRELRAGLRFGEELAKRLASPPADGSASRDKTSESSKTSNAKLPVKPEQKSRTQVWRGENLVQHTPVHTSGSTGPSGQVSVVHTPPNPTRGYTEKSIIDTQARREREWQLEREAVSRQIQNASDSQVIVIDSDDEEDQPTPRTEVQEGSHLDLEVDADDETDIWLAEAKNSSSPGSAIQPNTESLFTHTEQVRQRQRAQEVVNRPRRSLIPSPWKRGENVDAPQEQSTFLSTNAGEMSSLMFYHEPESKIPFGAGEIRRQQLRHRRNSGKFDVDLMAGTPQGEVAEEGVADSTNMSVSEEEELEEDRQVALGLSSPTAEFEAPTAYDELGEVVDSTNEISESSKSPYSSPQPVKIPVNFNDSSMSISTPPPRPELSQAEAFDCDAARETSPARPPTPRSAMKGSRYSFNQGLGIAGADAMNLTRKVVFSQRSRGVDVDGQESSFSMRSSTDDSFEDSVGLQLNRELQSFETETTHPGDSPRACSERHIETQRTVSIGTEAKDEPSVANPSKAWPGWIWRSEQTSDRDSQSQDKKLSADRPEIPVKPPAPSYAPGETKDQGRDSGWEKTKASISSSTKSSAKAEVKAQTIPSYLIPPSYPSDPLRPIKRSLALEGDFSNTHFRTLHIIYRKSLRPKFHAPPRTMIRPEIRALRGTEMVVDESANGIVKGEFAWTVGDGECEVLERFMQECEYSHGWYKGRQVRADAADEIKWGWSVEQLAERLCRIVVGEVVREEEKKAAKGQ</sequence>
<evidence type="ECO:0000313" key="2">
    <source>
        <dbReference type="EMBL" id="KIW23544.1"/>
    </source>
</evidence>
<keyword evidence="3" id="KW-1185">Reference proteome</keyword>
<feature type="compositionally biased region" description="Low complexity" evidence="1">
    <location>
        <begin position="1108"/>
        <end position="1119"/>
    </location>
</feature>
<dbReference type="STRING" id="569365.A0A0D2CJ42"/>
<dbReference type="VEuPathDB" id="FungiDB:PV07_11734"/>
<feature type="compositionally biased region" description="Basic and acidic residues" evidence="1">
    <location>
        <begin position="1060"/>
        <end position="1080"/>
    </location>
</feature>
<feature type="region of interest" description="Disordered" evidence="1">
    <location>
        <begin position="365"/>
        <end position="385"/>
    </location>
</feature>
<dbReference type="Proteomes" id="UP000054466">
    <property type="component" value="Unassembled WGS sequence"/>
</dbReference>
<dbReference type="AlphaFoldDB" id="A0A0D2CJ42"/>
<feature type="compositionally biased region" description="Basic and acidic residues" evidence="1">
    <location>
        <begin position="1093"/>
        <end position="1107"/>
    </location>
</feature>
<feature type="compositionally biased region" description="Basic residues" evidence="1">
    <location>
        <begin position="475"/>
        <end position="485"/>
    </location>
</feature>
<feature type="region of interest" description="Disordered" evidence="1">
    <location>
        <begin position="555"/>
        <end position="631"/>
    </location>
</feature>
<feature type="compositionally biased region" description="Polar residues" evidence="1">
    <location>
        <begin position="365"/>
        <end position="378"/>
    </location>
</feature>
<dbReference type="OrthoDB" id="3946221at2759"/>